<gene>
    <name evidence="1" type="ORF">GCM10018772_04840</name>
</gene>
<dbReference type="RefSeq" id="WP_190202377.1">
    <property type="nucleotide sequence ID" value="NZ_BNBI01000001.1"/>
</dbReference>
<keyword evidence="2" id="KW-1185">Reference proteome</keyword>
<dbReference type="Proteomes" id="UP000630718">
    <property type="component" value="Unassembled WGS sequence"/>
</dbReference>
<protein>
    <submittedName>
        <fullName evidence="1">Uncharacterized protein</fullName>
    </submittedName>
</protein>
<dbReference type="EMBL" id="BNBI01000001">
    <property type="protein sequence ID" value="GHE84786.1"/>
    <property type="molecule type" value="Genomic_DNA"/>
</dbReference>
<name>A0A919A2S3_9ACTN</name>
<reference evidence="1" key="1">
    <citation type="journal article" date="2014" name="Int. J. Syst. Evol. Microbiol.">
        <title>Complete genome sequence of Corynebacterium casei LMG S-19264T (=DSM 44701T), isolated from a smear-ripened cheese.</title>
        <authorList>
            <consortium name="US DOE Joint Genome Institute (JGI-PGF)"/>
            <person name="Walter F."/>
            <person name="Albersmeier A."/>
            <person name="Kalinowski J."/>
            <person name="Ruckert C."/>
        </authorList>
    </citation>
    <scope>NUCLEOTIDE SEQUENCE</scope>
    <source>
        <strain evidence="1">JCM 4477</strain>
    </source>
</reference>
<evidence type="ECO:0000313" key="2">
    <source>
        <dbReference type="Proteomes" id="UP000630718"/>
    </source>
</evidence>
<sequence length="81" mass="8915">MADLITRRAYLYAAIQQHGRPVTTALAERLMAGSPWPTARRNTVRKTLRGLARAGLLTAGRDPEGRHIYHLISTTGEDSTS</sequence>
<dbReference type="InterPro" id="IPR036390">
    <property type="entry name" value="WH_DNA-bd_sf"/>
</dbReference>
<dbReference type="AlphaFoldDB" id="A0A919A2S3"/>
<dbReference type="SUPFAM" id="SSF46785">
    <property type="entry name" value="Winged helix' DNA-binding domain"/>
    <property type="match status" value="1"/>
</dbReference>
<reference evidence="1" key="2">
    <citation type="submission" date="2020-09" db="EMBL/GenBank/DDBJ databases">
        <authorList>
            <person name="Sun Q."/>
            <person name="Ohkuma M."/>
        </authorList>
    </citation>
    <scope>NUCLEOTIDE SEQUENCE</scope>
    <source>
        <strain evidence="1">JCM 4477</strain>
    </source>
</reference>
<evidence type="ECO:0000313" key="1">
    <source>
        <dbReference type="EMBL" id="GHE84786.1"/>
    </source>
</evidence>
<organism evidence="1 2">
    <name type="scientific">Streptomyces fumanus</name>
    <dbReference type="NCBI Taxonomy" id="67302"/>
    <lineage>
        <taxon>Bacteria</taxon>
        <taxon>Bacillati</taxon>
        <taxon>Actinomycetota</taxon>
        <taxon>Actinomycetes</taxon>
        <taxon>Kitasatosporales</taxon>
        <taxon>Streptomycetaceae</taxon>
        <taxon>Streptomyces</taxon>
    </lineage>
</organism>
<proteinExistence type="predicted"/>
<accession>A0A919A2S3</accession>
<comment type="caution">
    <text evidence="1">The sequence shown here is derived from an EMBL/GenBank/DDBJ whole genome shotgun (WGS) entry which is preliminary data.</text>
</comment>